<keyword evidence="1" id="KW-0812">Transmembrane</keyword>
<keyword evidence="1" id="KW-0472">Membrane</keyword>
<keyword evidence="3" id="KW-1185">Reference proteome</keyword>
<keyword evidence="1" id="KW-1133">Transmembrane helix</keyword>
<dbReference type="Proteomes" id="UP001256827">
    <property type="component" value="Chromosome"/>
</dbReference>
<feature type="transmembrane region" description="Helical" evidence="1">
    <location>
        <begin position="6"/>
        <end position="26"/>
    </location>
</feature>
<evidence type="ECO:0000313" key="3">
    <source>
        <dbReference type="Proteomes" id="UP001256827"/>
    </source>
</evidence>
<reference evidence="2 3" key="1">
    <citation type="submission" date="2023-09" db="EMBL/GenBank/DDBJ databases">
        <title>Complete Genome and Methylome dissection of Bacillus brevis NEB573 original source of BbsI restriction endonuclease.</title>
        <authorList>
            <person name="Fomenkov A."/>
            <person name="Roberts R.D."/>
        </authorList>
    </citation>
    <scope>NUCLEOTIDE SEQUENCE [LARGE SCALE GENOMIC DNA]</scope>
    <source>
        <strain evidence="2 3">NEB573</strain>
    </source>
</reference>
<evidence type="ECO:0000256" key="1">
    <source>
        <dbReference type="SAM" id="Phobius"/>
    </source>
</evidence>
<accession>A0ABY9T6C7</accession>
<proteinExistence type="predicted"/>
<feature type="transmembrane region" description="Helical" evidence="1">
    <location>
        <begin position="75"/>
        <end position="96"/>
    </location>
</feature>
<evidence type="ECO:0000313" key="2">
    <source>
        <dbReference type="EMBL" id="WNC15650.1"/>
    </source>
</evidence>
<protein>
    <submittedName>
        <fullName evidence="2">Uncharacterized protein</fullName>
    </submittedName>
</protein>
<dbReference type="RefSeq" id="WP_310769613.1">
    <property type="nucleotide sequence ID" value="NZ_CP134050.1"/>
</dbReference>
<dbReference type="EMBL" id="CP134050">
    <property type="protein sequence ID" value="WNC15650.1"/>
    <property type="molecule type" value="Genomic_DNA"/>
</dbReference>
<organism evidence="2 3">
    <name type="scientific">Brevibacillus brevis</name>
    <name type="common">Bacillus brevis</name>
    <dbReference type="NCBI Taxonomy" id="1393"/>
    <lineage>
        <taxon>Bacteria</taxon>
        <taxon>Bacillati</taxon>
        <taxon>Bacillota</taxon>
        <taxon>Bacilli</taxon>
        <taxon>Bacillales</taxon>
        <taxon>Paenibacillaceae</taxon>
        <taxon>Brevibacillus</taxon>
    </lineage>
</organism>
<sequence>MSGLSSLIFAIMPFLILGTLFIAGIVKLVMYTSGKSVFTPKQSTRKLLLIEFAILIGSVISTIFQHLLFAIPIRTFWISILVEMILMFGIAYLLYAKFLRKPTKGEAHIPEASVRKQLVNLACTFLVWTIVIELPINALQSLFQYFLYQ</sequence>
<gene>
    <name evidence="2" type="ORF">RGB73_04735</name>
</gene>
<feature type="transmembrane region" description="Helical" evidence="1">
    <location>
        <begin position="47"/>
        <end position="69"/>
    </location>
</feature>
<feature type="transmembrane region" description="Helical" evidence="1">
    <location>
        <begin position="117"/>
        <end position="136"/>
    </location>
</feature>
<name>A0ABY9T6C7_BREBE</name>